<dbReference type="RefSeq" id="WP_043661614.1">
    <property type="nucleotide sequence ID" value="NZ_JSEG01000001.1"/>
</dbReference>
<evidence type="ECO:0000313" key="2">
    <source>
        <dbReference type="Proteomes" id="UP000238081"/>
    </source>
</evidence>
<reference evidence="1 2" key="1">
    <citation type="submission" date="2016-01" db="EMBL/GenBank/DDBJ databases">
        <title>Characterization of the Clostridium difficile lineages that are prevalent in Hong Kong and China.</title>
        <authorList>
            <person name="Kwok J.S.-L."/>
            <person name="Lam W.-Y."/>
            <person name="Ip M."/>
            <person name="Chan T.-F."/>
            <person name="Hawkey P.M."/>
            <person name="Tsui S.K.-W."/>
        </authorList>
    </citation>
    <scope>NUCLEOTIDE SEQUENCE [LARGE SCALE GENOMIC DNA]</scope>
    <source>
        <strain evidence="1 2">300064</strain>
    </source>
</reference>
<dbReference type="Proteomes" id="UP000238081">
    <property type="component" value="Unassembled WGS sequence"/>
</dbReference>
<dbReference type="InterPro" id="IPR017587">
    <property type="entry name" value="YqeC"/>
</dbReference>
<accession>A0A2S7FFJ2</accession>
<proteinExistence type="predicted"/>
<dbReference type="AlphaFoldDB" id="A0A2S7FFJ2"/>
<organism evidence="1 2">
    <name type="scientific">Clostridium butyricum</name>
    <dbReference type="NCBI Taxonomy" id="1492"/>
    <lineage>
        <taxon>Bacteria</taxon>
        <taxon>Bacillati</taxon>
        <taxon>Bacillota</taxon>
        <taxon>Clostridia</taxon>
        <taxon>Eubacteriales</taxon>
        <taxon>Clostridiaceae</taxon>
        <taxon>Clostridium</taxon>
    </lineage>
</organism>
<sequence length="247" mass="27717">MKVFNYNNKLQQKEYLYEGFSIDINKKNVISFVGAGGKTTLIYNMAEELMKLGKNVIITTTTNMFISKKYFLYSSDLVEIKKYLNKSKIVVLGTPVGNNKFTSLTNVNYDELIGICDFLLIESDGSRRLPLKAPHDHEPVIIDKSNIVIGVAGIDSVGKSIKDICHRKEVVCNILNVDESHIITEKDIGVLLSSNKGQMKYIESFNGSVNYVAAINKCDNKYLIDKGKKISELLNEKNINSVITSFK</sequence>
<name>A0A2S7FFJ2_CLOBU</name>
<evidence type="ECO:0000313" key="1">
    <source>
        <dbReference type="EMBL" id="PPV18015.1"/>
    </source>
</evidence>
<comment type="caution">
    <text evidence="1">The sequence shown here is derived from an EMBL/GenBank/DDBJ whole genome shotgun (WGS) entry which is preliminary data.</text>
</comment>
<gene>
    <name evidence="1" type="ORF">AWN73_01000</name>
</gene>
<protein>
    <submittedName>
        <fullName evidence="1">Hydroxylase</fullName>
    </submittedName>
</protein>
<dbReference type="NCBIfam" id="TIGR03172">
    <property type="entry name" value="selenium cofactor biosynthesis protein YqeC"/>
    <property type="match status" value="1"/>
</dbReference>
<dbReference type="Pfam" id="PF19842">
    <property type="entry name" value="YqeC"/>
    <property type="match status" value="1"/>
</dbReference>
<dbReference type="EMBL" id="LRDH01000001">
    <property type="protein sequence ID" value="PPV18015.1"/>
    <property type="molecule type" value="Genomic_DNA"/>
</dbReference>